<dbReference type="NCBIfam" id="NF004779">
    <property type="entry name" value="PRK06125.1"/>
    <property type="match status" value="1"/>
</dbReference>
<reference evidence="5 6" key="1">
    <citation type="submission" date="2016-07" db="EMBL/GenBank/DDBJ databases">
        <title>Draft Genome Sequence of Methylobrevis pamukkalensis PK2.</title>
        <authorList>
            <person name="Vasilenko O.V."/>
            <person name="Doronina N.V."/>
            <person name="Shmareva M.N."/>
            <person name="Tarlachkov S.V."/>
            <person name="Mustakhimov I."/>
            <person name="Trotsenko Y.A."/>
        </authorList>
    </citation>
    <scope>NUCLEOTIDE SEQUENCE [LARGE SCALE GENOMIC DNA]</scope>
    <source>
        <strain evidence="5 6">PK2</strain>
    </source>
</reference>
<dbReference type="SUPFAM" id="SSF51735">
    <property type="entry name" value="NAD(P)-binding Rossmann-fold domains"/>
    <property type="match status" value="1"/>
</dbReference>
<evidence type="ECO:0000256" key="1">
    <source>
        <dbReference type="ARBA" id="ARBA00006484"/>
    </source>
</evidence>
<dbReference type="PRINTS" id="PR00081">
    <property type="entry name" value="GDHRDH"/>
</dbReference>
<feature type="domain" description="Ketoreductase" evidence="4">
    <location>
        <begin position="8"/>
        <end position="181"/>
    </location>
</feature>
<evidence type="ECO:0000313" key="5">
    <source>
        <dbReference type="EMBL" id="ODN69399.1"/>
    </source>
</evidence>
<dbReference type="EMBL" id="MCRJ01000093">
    <property type="protein sequence ID" value="ODN69399.1"/>
    <property type="molecule type" value="Genomic_DNA"/>
</dbReference>
<proteinExistence type="inferred from homology"/>
<dbReference type="SMART" id="SM00822">
    <property type="entry name" value="PKS_KR"/>
    <property type="match status" value="1"/>
</dbReference>
<evidence type="ECO:0000259" key="4">
    <source>
        <dbReference type="SMART" id="SM00822"/>
    </source>
</evidence>
<dbReference type="InterPro" id="IPR036291">
    <property type="entry name" value="NAD(P)-bd_dom_sf"/>
</dbReference>
<dbReference type="Proteomes" id="UP000094622">
    <property type="component" value="Unassembled WGS sequence"/>
</dbReference>
<dbReference type="PATRIC" id="fig|1439726.3.peg.3475"/>
<organism evidence="5 6">
    <name type="scientific">Methylobrevis pamukkalensis</name>
    <dbReference type="NCBI Taxonomy" id="1439726"/>
    <lineage>
        <taxon>Bacteria</taxon>
        <taxon>Pseudomonadati</taxon>
        <taxon>Pseudomonadota</taxon>
        <taxon>Alphaproteobacteria</taxon>
        <taxon>Hyphomicrobiales</taxon>
        <taxon>Pleomorphomonadaceae</taxon>
        <taxon>Methylobrevis</taxon>
    </lineage>
</organism>
<dbReference type="InterPro" id="IPR051122">
    <property type="entry name" value="SDR_DHRS6-like"/>
</dbReference>
<dbReference type="InterPro" id="IPR002347">
    <property type="entry name" value="SDR_fam"/>
</dbReference>
<comment type="similarity">
    <text evidence="1">Belongs to the short-chain dehydrogenases/reductases (SDR) family.</text>
</comment>
<evidence type="ECO:0000256" key="2">
    <source>
        <dbReference type="ARBA" id="ARBA00023002"/>
    </source>
</evidence>
<dbReference type="PANTHER" id="PTHR43477">
    <property type="entry name" value="DIHYDROANTICAPSIN 7-DEHYDROGENASE"/>
    <property type="match status" value="1"/>
</dbReference>
<comment type="caution">
    <text evidence="5">The sequence shown here is derived from an EMBL/GenBank/DDBJ whole genome shotgun (WGS) entry which is preliminary data.</text>
</comment>
<dbReference type="GO" id="GO:0008709">
    <property type="term" value="F:cholate 7-alpha-dehydrogenase (NAD+) activity"/>
    <property type="evidence" value="ECO:0007669"/>
    <property type="project" value="UniProtKB-EC"/>
</dbReference>
<dbReference type="InterPro" id="IPR057326">
    <property type="entry name" value="KR_dom"/>
</dbReference>
<accession>A0A1E3GZ86</accession>
<gene>
    <name evidence="5" type="primary">hdhA</name>
    <name evidence="5" type="ORF">A6302_03307</name>
</gene>
<protein>
    <submittedName>
        <fullName evidence="5">7-alpha-hydroxysteroid dehydrogenase</fullName>
        <ecNumber evidence="5">1.1.1.159</ecNumber>
    </submittedName>
</protein>
<dbReference type="RefSeq" id="WP_069307687.1">
    <property type="nucleotide sequence ID" value="NZ_MCRJ01000093.1"/>
</dbReference>
<evidence type="ECO:0000256" key="3">
    <source>
        <dbReference type="ARBA" id="ARBA00023027"/>
    </source>
</evidence>
<name>A0A1E3GZ86_9HYPH</name>
<evidence type="ECO:0000313" key="6">
    <source>
        <dbReference type="Proteomes" id="UP000094622"/>
    </source>
</evidence>
<dbReference type="Gene3D" id="3.40.50.720">
    <property type="entry name" value="NAD(P)-binding Rossmann-like Domain"/>
    <property type="match status" value="1"/>
</dbReference>
<dbReference type="Pfam" id="PF13561">
    <property type="entry name" value="adh_short_C2"/>
    <property type="match status" value="1"/>
</dbReference>
<dbReference type="OrthoDB" id="9804774at2"/>
<dbReference type="PANTHER" id="PTHR43477:SF4">
    <property type="entry name" value="DEHYDROGENASE_REDUCTASE SDR FAMILY MEMBER 6"/>
    <property type="match status" value="1"/>
</dbReference>
<sequence>MKLHLEGKTVLITGASKGIGLAAAHAFAAEGCHLHLAARNGPALEAAKAEIEAAASVTVGIHAVDLGAEGAMAALAEAVGDVDILVNNAGDIPSGPLASLDPAAVRRGFALKVFGYMELTQAYFARMQAKGAGVIINDIGNSGENWDADYIAGSTGNAALMAFTRALGGVSLDDGVRVVGVNPGPVATDRMVKLMKRRAIDRFGDESRWEDLFADYPGGRPATPDEVADLMVFLASPRAGYITGTVVTIDGGIAARGSIIKSAKKKPEAVAEPIAKAS</sequence>
<dbReference type="AlphaFoldDB" id="A0A1E3GZ86"/>
<keyword evidence="6" id="KW-1185">Reference proteome</keyword>
<keyword evidence="3" id="KW-0520">NAD</keyword>
<keyword evidence="2 5" id="KW-0560">Oxidoreductase</keyword>
<dbReference type="EC" id="1.1.1.159" evidence="5"/>